<organism evidence="1 2">
    <name type="scientific">Rickenella mellea</name>
    <dbReference type="NCBI Taxonomy" id="50990"/>
    <lineage>
        <taxon>Eukaryota</taxon>
        <taxon>Fungi</taxon>
        <taxon>Dikarya</taxon>
        <taxon>Basidiomycota</taxon>
        <taxon>Agaricomycotina</taxon>
        <taxon>Agaricomycetes</taxon>
        <taxon>Hymenochaetales</taxon>
        <taxon>Rickenellaceae</taxon>
        <taxon>Rickenella</taxon>
    </lineage>
</organism>
<protein>
    <recommendedName>
        <fullName evidence="3">F-box domain-containing protein</fullName>
    </recommendedName>
</protein>
<accession>A0A4Y7Q0I4</accession>
<dbReference type="SUPFAM" id="SSF52047">
    <property type="entry name" value="RNI-like"/>
    <property type="match status" value="1"/>
</dbReference>
<evidence type="ECO:0000313" key="1">
    <source>
        <dbReference type="EMBL" id="TDL21157.1"/>
    </source>
</evidence>
<reference evidence="1 2" key="1">
    <citation type="submission" date="2018-06" db="EMBL/GenBank/DDBJ databases">
        <title>A transcriptomic atlas of mushroom development highlights an independent origin of complex multicellularity.</title>
        <authorList>
            <consortium name="DOE Joint Genome Institute"/>
            <person name="Krizsan K."/>
            <person name="Almasi E."/>
            <person name="Merenyi Z."/>
            <person name="Sahu N."/>
            <person name="Viragh M."/>
            <person name="Koszo T."/>
            <person name="Mondo S."/>
            <person name="Kiss B."/>
            <person name="Balint B."/>
            <person name="Kues U."/>
            <person name="Barry K."/>
            <person name="Hegedus J.C."/>
            <person name="Henrissat B."/>
            <person name="Johnson J."/>
            <person name="Lipzen A."/>
            <person name="Ohm R."/>
            <person name="Nagy I."/>
            <person name="Pangilinan J."/>
            <person name="Yan J."/>
            <person name="Xiong Y."/>
            <person name="Grigoriev I.V."/>
            <person name="Hibbett D.S."/>
            <person name="Nagy L.G."/>
        </authorList>
    </citation>
    <scope>NUCLEOTIDE SEQUENCE [LARGE SCALE GENOMIC DNA]</scope>
    <source>
        <strain evidence="1 2">SZMC22713</strain>
    </source>
</reference>
<name>A0A4Y7Q0I4_9AGAM</name>
<dbReference type="VEuPathDB" id="FungiDB:BD410DRAFT_789905"/>
<sequence>MHRSHLTDRSLGTLLMTVKSQSQRWRRLDVTIPSNFEEILFSPLRMKDVAILEHASIRTWESSSNHARNELQFSLSAAPRLECVVLRSNIRVTFDGPVQHSLKHLTFHRDYDVKTHQADLGACLKQYPFLQTLSYPLHSSSLPKTLPAILNHTHIQSLNLRIHMGCDLGLLFHHLILPALTDLVLDIEDDWIPKKNWPHLLTLLKHSRPPLTSLTLIGFPTMERNLIECLKCTTDLRKLTARAVGCTDATLKALTVNDSDPSSILCPRLQCLDLGVDSCFSLEAKKALILSRWGGHGHGSHSSLVPGKELTELWASYKPDVNDISTDPAIAKCISEGFCLDFEWW</sequence>
<dbReference type="AlphaFoldDB" id="A0A4Y7Q0I4"/>
<keyword evidence="2" id="KW-1185">Reference proteome</keyword>
<gene>
    <name evidence="1" type="ORF">BD410DRAFT_789905</name>
</gene>
<evidence type="ECO:0008006" key="3">
    <source>
        <dbReference type="Google" id="ProtNLM"/>
    </source>
</evidence>
<dbReference type="Proteomes" id="UP000294933">
    <property type="component" value="Unassembled WGS sequence"/>
</dbReference>
<proteinExistence type="predicted"/>
<dbReference type="EMBL" id="ML170182">
    <property type="protein sequence ID" value="TDL21157.1"/>
    <property type="molecule type" value="Genomic_DNA"/>
</dbReference>
<evidence type="ECO:0000313" key="2">
    <source>
        <dbReference type="Proteomes" id="UP000294933"/>
    </source>
</evidence>